<dbReference type="KEGG" id="dfs:HGD76_01185"/>
<proteinExistence type="predicted"/>
<reference evidence="1 2" key="1">
    <citation type="submission" date="2020-04" db="EMBL/GenBank/DDBJ databases">
        <title>Genome-Wide Identification of 5-Methylcytosine Sites in Bacterial Genomes By High-Throughput Sequencing of MspJI Restriction Fragments.</title>
        <authorList>
            <person name="Wu V."/>
        </authorList>
    </citation>
    <scope>NUCLEOTIDE SEQUENCE [LARGE SCALE GENOMIC DNA]</scope>
    <source>
        <strain evidence="1 2">CCAP 1403/13f</strain>
    </source>
</reference>
<reference evidence="1 2" key="2">
    <citation type="submission" date="2020-04" db="EMBL/GenBank/DDBJ databases">
        <authorList>
            <person name="Fomenkov A."/>
            <person name="Anton B.P."/>
            <person name="Roberts R.J."/>
        </authorList>
    </citation>
    <scope>NUCLEOTIDE SEQUENCE [LARGE SCALE GENOMIC DNA]</scope>
    <source>
        <strain evidence="1 2">CCAP 1403/13f</strain>
    </source>
</reference>
<name>A0A6H2C6F8_DOLFA</name>
<organism evidence="1 2">
    <name type="scientific">Dolichospermum flos-aquae CCAP 1403/13F</name>
    <dbReference type="NCBI Taxonomy" id="315271"/>
    <lineage>
        <taxon>Bacteria</taxon>
        <taxon>Bacillati</taxon>
        <taxon>Cyanobacteriota</taxon>
        <taxon>Cyanophyceae</taxon>
        <taxon>Nostocales</taxon>
        <taxon>Aphanizomenonaceae</taxon>
        <taxon>Dolichospermum</taxon>
    </lineage>
</organism>
<sequence>MTLPKSKKKVSFSLPFSIGSVEWEADPTERKAAWSLSVELVTRIAVQPLETDQGLLREALTSLYNLFPVTRQVLKEAGPDVGASIDSVGGIAIAVLNNGLRPFLAKWHPLLQTWEAQRPPHLSAKEHERNWSEETKLRAELELLRKDLEKYANALAEIAGVKEKQKEVNNG</sequence>
<dbReference type="Proteomes" id="UP000502433">
    <property type="component" value="Chromosome"/>
</dbReference>
<evidence type="ECO:0000313" key="2">
    <source>
        <dbReference type="Proteomes" id="UP000502433"/>
    </source>
</evidence>
<dbReference type="EMBL" id="CP051206">
    <property type="protein sequence ID" value="QJB46880.1"/>
    <property type="molecule type" value="Genomic_DNA"/>
</dbReference>
<accession>A0A6H2C6F8</accession>
<evidence type="ECO:0000313" key="1">
    <source>
        <dbReference type="EMBL" id="QJB46880.1"/>
    </source>
</evidence>
<dbReference type="AlphaFoldDB" id="A0A6H2C6F8"/>
<protein>
    <submittedName>
        <fullName evidence="1">Uncharacterized protein</fullName>
    </submittedName>
</protein>
<gene>
    <name evidence="1" type="ORF">HGD76_01185</name>
</gene>